<dbReference type="Gene3D" id="1.25.40.10">
    <property type="entry name" value="Tetratricopeptide repeat domain"/>
    <property type="match status" value="2"/>
</dbReference>
<dbReference type="InterPro" id="IPR019734">
    <property type="entry name" value="TPR_rpt"/>
</dbReference>
<keyword evidence="1" id="KW-0802">TPR repeat</keyword>
<evidence type="ECO:0000313" key="3">
    <source>
        <dbReference type="EMBL" id="CAA9399398.1"/>
    </source>
</evidence>
<dbReference type="EMBL" id="CADCUT010000065">
    <property type="protein sequence ID" value="CAA9399398.1"/>
    <property type="molecule type" value="Genomic_DNA"/>
</dbReference>
<evidence type="ECO:0000259" key="2">
    <source>
        <dbReference type="Pfam" id="PF12770"/>
    </source>
</evidence>
<gene>
    <name evidence="3" type="ORF">AVDCRST_MAG03-1116</name>
</gene>
<proteinExistence type="predicted"/>
<name>A0A6J4NX72_9ACTN</name>
<dbReference type="Pfam" id="PF12770">
    <property type="entry name" value="CHAT"/>
    <property type="match status" value="1"/>
</dbReference>
<dbReference type="InterPro" id="IPR011990">
    <property type="entry name" value="TPR-like_helical_dom_sf"/>
</dbReference>
<dbReference type="AlphaFoldDB" id="A0A6J4NX72"/>
<dbReference type="PANTHER" id="PTHR10098">
    <property type="entry name" value="RAPSYN-RELATED"/>
    <property type="match status" value="1"/>
</dbReference>
<sequence>MTSVSDHVTAEFVEGLLALPTLEQRSAFLRAGGLLDAGGLERLLDFADRLVYSHPGKARRLAELCADLADRAAAPTAVPRASYIRAQVYAVNGELDAALRMAEAAHAGYVACGQNLEALRTHVGRMSVLLELGLYREALDAGQVVLDALNGGGELDITPTRRQSDLLTALVHQNRGGCYEYMGLYEEALVAYTAAEERYRVLGMTERLGEILDNRGAILLLLGRGREALEAHEAAEAIFAAAGLTLSQAKALSNVGDANRQLADYRRSLDAFERARRLYDSIGALADQGLLLIDTAGAYLELNLYPEALAAYQRAHALLRGTGMVHDRARALWGMGSALIARSELEEADTVLAEAVDLFAAADNAPLLSGVMLEQAAVQEARGDRGAAVATTRGALELVSGKDWSVQRVYALLRLADLLLPDAAEAEAPLLEARRLAQRLALPHLRYRLNERLGSLRRLQGRDEEAQVLLEAAVDEIERLRSTVTHETMRASFLRDKVTAYEELLKLHLARGAEEGPRNAFAIAERAKSRALVDLLTGDAKEAVSTDNRVEARIRDLRSDLNVTYAQMLGGTDDDGLGTPPPDLRGRAVELEREISQLRLREAATSDLFAPPVASDNLEPPPPDVTLLAYHLVGDEVVMFLRGRGGLRVVRNPGSAATVARLVRELDVQWDTLGAGRELAERHMTLLQRLTRRVLTALYRELIEPLAPLLDEAASPASDGTGASRKLVIVPHGLLHRVPFHALFDGGQYLLERFEISYAPSAKVYSLCQERIPRGFDKALVLGVADPSIPAVAEEARGVVRHLPAAELLIDQQASVEALRLKAPGCGVLHLACHGMFRLDNPMFSALKLHDGWLAANEVMRLDLTGALVTLSACESGRNEIFAGDELMGLTRAFLGAGATTLVASLWLVQDETTTELMELWYEQLRKGVGRAAALRNAQLALKENWPHPYYWAPFVLIGRR</sequence>
<dbReference type="SUPFAM" id="SSF48452">
    <property type="entry name" value="TPR-like"/>
    <property type="match status" value="2"/>
</dbReference>
<dbReference type="PANTHER" id="PTHR10098:SF108">
    <property type="entry name" value="TETRATRICOPEPTIDE REPEAT PROTEIN 28"/>
    <property type="match status" value="1"/>
</dbReference>
<feature type="domain" description="CHAT" evidence="2">
    <location>
        <begin position="693"/>
        <end position="960"/>
    </location>
</feature>
<protein>
    <recommendedName>
        <fullName evidence="2">CHAT domain-containing protein</fullName>
    </recommendedName>
</protein>
<feature type="repeat" description="TPR" evidence="1">
    <location>
        <begin position="249"/>
        <end position="282"/>
    </location>
</feature>
<evidence type="ECO:0000256" key="1">
    <source>
        <dbReference type="PROSITE-ProRule" id="PRU00339"/>
    </source>
</evidence>
<dbReference type="SMART" id="SM00028">
    <property type="entry name" value="TPR"/>
    <property type="match status" value="5"/>
</dbReference>
<accession>A0A6J4NX72</accession>
<reference evidence="3" key="1">
    <citation type="submission" date="2020-02" db="EMBL/GenBank/DDBJ databases">
        <authorList>
            <person name="Meier V. D."/>
        </authorList>
    </citation>
    <scope>NUCLEOTIDE SEQUENCE</scope>
    <source>
        <strain evidence="3">AVDCRST_MAG03</strain>
    </source>
</reference>
<organism evidence="3">
    <name type="scientific">uncultured Rubrobacteraceae bacterium</name>
    <dbReference type="NCBI Taxonomy" id="349277"/>
    <lineage>
        <taxon>Bacteria</taxon>
        <taxon>Bacillati</taxon>
        <taxon>Actinomycetota</taxon>
        <taxon>Rubrobacteria</taxon>
        <taxon>Rubrobacterales</taxon>
        <taxon>Rubrobacteraceae</taxon>
        <taxon>environmental samples</taxon>
    </lineage>
</organism>
<dbReference type="InterPro" id="IPR024983">
    <property type="entry name" value="CHAT_dom"/>
</dbReference>
<dbReference type="PROSITE" id="PS50005">
    <property type="entry name" value="TPR"/>
    <property type="match status" value="1"/>
</dbReference>